<dbReference type="Pfam" id="PF17668">
    <property type="entry name" value="Acetyltransf_17"/>
    <property type="match status" value="1"/>
</dbReference>
<dbReference type="InterPro" id="IPR036527">
    <property type="entry name" value="SCP2_sterol-bd_dom_sf"/>
</dbReference>
<dbReference type="Proteomes" id="UP000033163">
    <property type="component" value="Chromosome I"/>
</dbReference>
<dbReference type="GO" id="GO:0030649">
    <property type="term" value="P:aminoglycoside antibiotic catabolic process"/>
    <property type="evidence" value="ECO:0007669"/>
    <property type="project" value="TreeGrafter"/>
</dbReference>
<dbReference type="Pfam" id="PF13527">
    <property type="entry name" value="Acetyltransf_9"/>
    <property type="match status" value="1"/>
</dbReference>
<protein>
    <submittedName>
        <fullName evidence="2">GCN5-related N-acetyltransferase</fullName>
    </submittedName>
</protein>
<dbReference type="SUPFAM" id="SSF55718">
    <property type="entry name" value="SCP-like"/>
    <property type="match status" value="1"/>
</dbReference>
<dbReference type="AlphaFoldDB" id="A0A0E4HI56"/>
<gene>
    <name evidence="2" type="ORF">PRIO_6171</name>
</gene>
<organism evidence="2 3">
    <name type="scientific">Paenibacillus riograndensis SBR5</name>
    <dbReference type="NCBI Taxonomy" id="1073571"/>
    <lineage>
        <taxon>Bacteria</taxon>
        <taxon>Bacillati</taxon>
        <taxon>Bacillota</taxon>
        <taxon>Bacilli</taxon>
        <taxon>Bacillales</taxon>
        <taxon>Paenibacillaceae</taxon>
        <taxon>Paenibacillus</taxon>
        <taxon>Paenibacillus sonchi group</taxon>
    </lineage>
</organism>
<dbReference type="Gene3D" id="3.30.1050.10">
    <property type="entry name" value="SCP2 sterol-binding domain"/>
    <property type="match status" value="1"/>
</dbReference>
<keyword evidence="2" id="KW-0808">Transferase</keyword>
<evidence type="ECO:0000313" key="3">
    <source>
        <dbReference type="Proteomes" id="UP000033163"/>
    </source>
</evidence>
<dbReference type="InterPro" id="IPR041380">
    <property type="entry name" value="Acetyltransf_17"/>
</dbReference>
<name>A0A0E4HI56_9BACL</name>
<reference evidence="3" key="1">
    <citation type="submission" date="2015-03" db="EMBL/GenBank/DDBJ databases">
        <authorList>
            <person name="Wibberg D."/>
        </authorList>
    </citation>
    <scope>NUCLEOTIDE SEQUENCE [LARGE SCALE GENOMIC DNA]</scope>
</reference>
<dbReference type="InterPro" id="IPR025559">
    <property type="entry name" value="Eis_dom"/>
</dbReference>
<evidence type="ECO:0000313" key="2">
    <source>
        <dbReference type="EMBL" id="CQR58522.1"/>
    </source>
</evidence>
<proteinExistence type="predicted"/>
<dbReference type="GO" id="GO:0034069">
    <property type="term" value="F:aminoglycoside N-acetyltransferase activity"/>
    <property type="evidence" value="ECO:0007669"/>
    <property type="project" value="TreeGrafter"/>
</dbReference>
<dbReference type="RefSeq" id="WP_020430012.1">
    <property type="nucleotide sequence ID" value="NZ_AGBD01000973.1"/>
</dbReference>
<dbReference type="Gene3D" id="3.40.630.30">
    <property type="match status" value="2"/>
</dbReference>
<dbReference type="InterPro" id="IPR016181">
    <property type="entry name" value="Acyl_CoA_acyltransferase"/>
</dbReference>
<dbReference type="Pfam" id="PF13530">
    <property type="entry name" value="SCP2_2"/>
    <property type="match status" value="1"/>
</dbReference>
<dbReference type="SUPFAM" id="SSF55729">
    <property type="entry name" value="Acyl-CoA N-acyltransferases (Nat)"/>
    <property type="match status" value="1"/>
</dbReference>
<dbReference type="PANTHER" id="PTHR37817:SF1">
    <property type="entry name" value="N-ACETYLTRANSFERASE EIS"/>
    <property type="match status" value="1"/>
</dbReference>
<dbReference type="InterPro" id="IPR000182">
    <property type="entry name" value="GNAT_dom"/>
</dbReference>
<dbReference type="HOGENOM" id="CLU_050659_1_1_9"/>
<feature type="domain" description="N-acetyltransferase" evidence="1">
    <location>
        <begin position="1"/>
        <end position="147"/>
    </location>
</feature>
<dbReference type="InterPro" id="IPR051554">
    <property type="entry name" value="Acetyltransferase_Eis"/>
</dbReference>
<sequence>MEIRQLHAEEFEASLSLSEYAFKYKVADEARAEARQKFRPERVWGVFEDGTLGAQLKLLPLQAYIQGKAFPMGGIAGVSTWPENRRQGLVAKLLSHTLQTMNESGQTLSFLHPFLIPFYRKFGWEVYCEYKKYSIPVDKFPRKTEIEGSVKRDSAALEILEGLYSRFAAEYNGTLQRDQEWWKQRVLDADTHQSVFYSKLGEPEGYVLYKIVNNELVIDEFIFLNEQARKGLWTFLANHDSMITGASLKLVPSDDILPYLLPDPRIPQENYPYFMARIVNARAFIENFTFRSRSSLESRTLYIEDEHAPWNNGLWLWSVAGNGASTLERLDGEQAAADCSCTIGALTVMLLGYKRPGELAKYGQLNASPTGLEWLEEVIPQAKTALFDFF</sequence>
<dbReference type="EMBL" id="LN831776">
    <property type="protein sequence ID" value="CQR58522.1"/>
    <property type="molecule type" value="Genomic_DNA"/>
</dbReference>
<dbReference type="KEGG" id="pri:PRIO_6171"/>
<dbReference type="PANTHER" id="PTHR37817">
    <property type="entry name" value="N-ACETYLTRANSFERASE EIS"/>
    <property type="match status" value="1"/>
</dbReference>
<evidence type="ECO:0000259" key="1">
    <source>
        <dbReference type="PROSITE" id="PS51186"/>
    </source>
</evidence>
<accession>A0A0E4HI56</accession>
<dbReference type="PROSITE" id="PS51186">
    <property type="entry name" value="GNAT"/>
    <property type="match status" value="1"/>
</dbReference>
<dbReference type="PATRIC" id="fig|1073571.4.peg.6595"/>